<name>A0AAW4TIW3_9BURK</name>
<comment type="caution">
    <text evidence="2">The sequence shown here is derived from an EMBL/GenBank/DDBJ whole genome shotgun (WGS) entry which is preliminary data.</text>
</comment>
<proteinExistence type="predicted"/>
<evidence type="ECO:0000256" key="1">
    <source>
        <dbReference type="SAM" id="MobiDB-lite"/>
    </source>
</evidence>
<evidence type="ECO:0000313" key="3">
    <source>
        <dbReference type="Proteomes" id="UP001199070"/>
    </source>
</evidence>
<feature type="region of interest" description="Disordered" evidence="1">
    <location>
        <begin position="1"/>
        <end position="92"/>
    </location>
</feature>
<feature type="compositionally biased region" description="Basic and acidic residues" evidence="1">
    <location>
        <begin position="70"/>
        <end position="86"/>
    </location>
</feature>
<dbReference type="AlphaFoldDB" id="A0AAW4TIW3"/>
<protein>
    <submittedName>
        <fullName evidence="2">Uncharacterized protein</fullName>
    </submittedName>
</protein>
<reference evidence="2" key="1">
    <citation type="submission" date="2023-08" db="EMBL/GenBank/DDBJ databases">
        <title>A collection of bacterial strains from the Burkholderia cepacia Research Laboratory and Repository.</title>
        <authorList>
            <person name="Lipuma J."/>
            <person name="Spilker T."/>
        </authorList>
    </citation>
    <scope>NUCLEOTIDE SEQUENCE</scope>
    <source>
        <strain evidence="2">AU0862</strain>
    </source>
</reference>
<evidence type="ECO:0000313" key="2">
    <source>
        <dbReference type="EMBL" id="MCA8381745.1"/>
    </source>
</evidence>
<feature type="compositionally biased region" description="Polar residues" evidence="1">
    <location>
        <begin position="1"/>
        <end position="20"/>
    </location>
</feature>
<organism evidence="2 3">
    <name type="scientific">Burkholderia cenocepacia</name>
    <dbReference type="NCBI Taxonomy" id="95486"/>
    <lineage>
        <taxon>Bacteria</taxon>
        <taxon>Pseudomonadati</taxon>
        <taxon>Pseudomonadota</taxon>
        <taxon>Betaproteobacteria</taxon>
        <taxon>Burkholderiales</taxon>
        <taxon>Burkholderiaceae</taxon>
        <taxon>Burkholderia</taxon>
        <taxon>Burkholderia cepacia complex</taxon>
    </lineage>
</organism>
<dbReference type="Proteomes" id="UP001199070">
    <property type="component" value="Unassembled WGS sequence"/>
</dbReference>
<gene>
    <name evidence="2" type="ORF">LGN22_22885</name>
</gene>
<sequence>MTQENSMATASNARQTNDAGSTDERRRDGQRTVTPTRTRKRPQAAPRDAARRGERGDGRASGNGPVTPSRGEEAAKPLWEDDRGEMPPEEWS</sequence>
<feature type="compositionally biased region" description="Basic and acidic residues" evidence="1">
    <location>
        <begin position="48"/>
        <end position="58"/>
    </location>
</feature>
<accession>A0AAW4TIW3</accession>
<dbReference type="EMBL" id="JAIZTC010000006">
    <property type="protein sequence ID" value="MCA8381745.1"/>
    <property type="molecule type" value="Genomic_DNA"/>
</dbReference>
<dbReference type="RefSeq" id="WP_154234361.1">
    <property type="nucleotide sequence ID" value="NZ_JAGSUK010000011.1"/>
</dbReference>